<dbReference type="InterPro" id="IPR002577">
    <property type="entry name" value="HTH_HxlR"/>
</dbReference>
<dbReference type="RefSeq" id="WP_053821686.1">
    <property type="nucleotide sequence ID" value="NZ_BAAAEB010000029.1"/>
</dbReference>
<evidence type="ECO:0000256" key="2">
    <source>
        <dbReference type="ARBA" id="ARBA00023125"/>
    </source>
</evidence>
<dbReference type="PROSITE" id="PS51118">
    <property type="entry name" value="HTH_HXLR"/>
    <property type="match status" value="1"/>
</dbReference>
<comment type="caution">
    <text evidence="5">The sequence shown here is derived from an EMBL/GenBank/DDBJ whole genome shotgun (WGS) entry which is preliminary data.</text>
</comment>
<dbReference type="Gene3D" id="1.10.10.10">
    <property type="entry name" value="Winged helix-like DNA-binding domain superfamily/Winged helix DNA-binding domain"/>
    <property type="match status" value="1"/>
</dbReference>
<reference evidence="5 6" key="1">
    <citation type="submission" date="2020-05" db="EMBL/GenBank/DDBJ databases">
        <title>MicrobeNet Type strains.</title>
        <authorList>
            <person name="Nicholson A.C."/>
        </authorList>
    </citation>
    <scope>NUCLEOTIDE SEQUENCE [LARGE SCALE GENOMIC DNA]</scope>
    <source>
        <strain evidence="5 6">ATCC 700815</strain>
    </source>
</reference>
<name>A0A849B9M4_9BURK</name>
<accession>A0A849B9M4</accession>
<keyword evidence="1" id="KW-0805">Transcription regulation</keyword>
<evidence type="ECO:0000256" key="3">
    <source>
        <dbReference type="ARBA" id="ARBA00023163"/>
    </source>
</evidence>
<dbReference type="InterPro" id="IPR036388">
    <property type="entry name" value="WH-like_DNA-bd_sf"/>
</dbReference>
<dbReference type="InterPro" id="IPR036390">
    <property type="entry name" value="WH_DNA-bd_sf"/>
</dbReference>
<proteinExistence type="predicted"/>
<keyword evidence="3" id="KW-0804">Transcription</keyword>
<dbReference type="SUPFAM" id="SSF46785">
    <property type="entry name" value="Winged helix' DNA-binding domain"/>
    <property type="match status" value="1"/>
</dbReference>
<evidence type="ECO:0000313" key="6">
    <source>
        <dbReference type="Proteomes" id="UP000542973"/>
    </source>
</evidence>
<dbReference type="GO" id="GO:0003677">
    <property type="term" value="F:DNA binding"/>
    <property type="evidence" value="ECO:0007669"/>
    <property type="project" value="UniProtKB-KW"/>
</dbReference>
<evidence type="ECO:0000256" key="1">
    <source>
        <dbReference type="ARBA" id="ARBA00023015"/>
    </source>
</evidence>
<dbReference type="PANTHER" id="PTHR33204:SF18">
    <property type="entry name" value="TRANSCRIPTIONAL REGULATORY PROTEIN"/>
    <property type="match status" value="1"/>
</dbReference>
<keyword evidence="2" id="KW-0238">DNA-binding</keyword>
<dbReference type="PANTHER" id="PTHR33204">
    <property type="entry name" value="TRANSCRIPTIONAL REGULATOR, MARR FAMILY"/>
    <property type="match status" value="1"/>
</dbReference>
<feature type="domain" description="HTH hxlR-type" evidence="4">
    <location>
        <begin position="12"/>
        <end position="109"/>
    </location>
</feature>
<evidence type="ECO:0000259" key="4">
    <source>
        <dbReference type="PROSITE" id="PS51118"/>
    </source>
</evidence>
<dbReference type="Pfam" id="PF01638">
    <property type="entry name" value="HxlR"/>
    <property type="match status" value="1"/>
</dbReference>
<protein>
    <submittedName>
        <fullName evidence="5">Helix-turn-helix transcriptional regulator</fullName>
    </submittedName>
</protein>
<sequence>MAKRRDSQAETCPVARSLDLIGDRWCLLIVRDAFDGVRRFSEFQRRLGVARSILADRLRLLVEAGIFEISPASDGTSYQEYVLTPKGERLFPVIVALRQWGEQHLFESKDAHSVLVDKRTGKPLTRMEPRAADGKVVRPAETVVRLPKREDSMASLLGD</sequence>
<dbReference type="AlphaFoldDB" id="A0A849B9M4"/>
<evidence type="ECO:0000313" key="5">
    <source>
        <dbReference type="EMBL" id="NNH10455.1"/>
    </source>
</evidence>
<dbReference type="EMBL" id="JABEMD010000007">
    <property type="protein sequence ID" value="NNH10455.1"/>
    <property type="molecule type" value="Genomic_DNA"/>
</dbReference>
<organism evidence="5 6">
    <name type="scientific">Cupriavidus gilardii</name>
    <dbReference type="NCBI Taxonomy" id="82541"/>
    <lineage>
        <taxon>Bacteria</taxon>
        <taxon>Pseudomonadati</taxon>
        <taxon>Pseudomonadota</taxon>
        <taxon>Betaproteobacteria</taxon>
        <taxon>Burkholderiales</taxon>
        <taxon>Burkholderiaceae</taxon>
        <taxon>Cupriavidus</taxon>
    </lineage>
</organism>
<gene>
    <name evidence="5" type="ORF">HLB16_06095</name>
</gene>
<dbReference type="Proteomes" id="UP000542973">
    <property type="component" value="Unassembled WGS sequence"/>
</dbReference>